<evidence type="ECO:0000313" key="4">
    <source>
        <dbReference type="Proteomes" id="UP000317650"/>
    </source>
</evidence>
<sequence>MFTQISKSSSPSSQAGPIRPSSRSIDPKSGFHFGSSPIERPGRDSDEQREQQKTEMARLSQRILSSLFLLLLLFIYSSLPYFVASSKKPPPAARKGDIPFIRCQACEKIAHQIIHQVKKKEAQISPKKVSEFQIIEIAENICNLKKEEADWILQIDVVEKGDKLELVEQGIEGQCNSECKTIEHACQEIMGYSDTDVAEYVFSARPSIDQLVKFLCKDLSKTCSVKPPPVPADRVPGEPFIAKSSKDAEMEKILRSMEGNILNDKDPPKQDYKQKILQGITATGTVIKEHINKVSEQIKNWWTGKTKGSSHPKAKKTDL</sequence>
<dbReference type="STRING" id="52838.A0A4S8IR07"/>
<feature type="region of interest" description="Disordered" evidence="1">
    <location>
        <begin position="1"/>
        <end position="54"/>
    </location>
</feature>
<feature type="transmembrane region" description="Helical" evidence="2">
    <location>
        <begin position="63"/>
        <end position="83"/>
    </location>
</feature>
<reference evidence="3 4" key="1">
    <citation type="journal article" date="2019" name="Nat. Plants">
        <title>Genome sequencing of Musa balbisiana reveals subgenome evolution and function divergence in polyploid bananas.</title>
        <authorList>
            <person name="Yao X."/>
        </authorList>
    </citation>
    <scope>NUCLEOTIDE SEQUENCE [LARGE SCALE GENOMIC DNA]</scope>
    <source>
        <strain evidence="4">cv. DH-PKW</strain>
        <tissue evidence="3">Leaves</tissue>
    </source>
</reference>
<feature type="compositionally biased region" description="Basic and acidic residues" evidence="1">
    <location>
        <begin position="40"/>
        <end position="54"/>
    </location>
</feature>
<protein>
    <recommendedName>
        <fullName evidence="5">Saposin B-type domain-containing protein</fullName>
    </recommendedName>
</protein>
<proteinExistence type="predicted"/>
<keyword evidence="2" id="KW-0812">Transmembrane</keyword>
<accession>A0A4S8IR07</accession>
<organism evidence="3 4">
    <name type="scientific">Musa balbisiana</name>
    <name type="common">Banana</name>
    <dbReference type="NCBI Taxonomy" id="52838"/>
    <lineage>
        <taxon>Eukaryota</taxon>
        <taxon>Viridiplantae</taxon>
        <taxon>Streptophyta</taxon>
        <taxon>Embryophyta</taxon>
        <taxon>Tracheophyta</taxon>
        <taxon>Spermatophyta</taxon>
        <taxon>Magnoliopsida</taxon>
        <taxon>Liliopsida</taxon>
        <taxon>Zingiberales</taxon>
        <taxon>Musaceae</taxon>
        <taxon>Musa</taxon>
    </lineage>
</organism>
<evidence type="ECO:0008006" key="5">
    <source>
        <dbReference type="Google" id="ProtNLM"/>
    </source>
</evidence>
<keyword evidence="4" id="KW-1185">Reference proteome</keyword>
<evidence type="ECO:0000256" key="1">
    <source>
        <dbReference type="SAM" id="MobiDB-lite"/>
    </source>
</evidence>
<dbReference type="PANTHER" id="PTHR36058">
    <property type="entry name" value="NUCLEOPHOSMIN"/>
    <property type="match status" value="1"/>
</dbReference>
<gene>
    <name evidence="3" type="ORF">C4D60_Mb06t27340</name>
</gene>
<feature type="compositionally biased region" description="Low complexity" evidence="1">
    <location>
        <begin position="1"/>
        <end position="13"/>
    </location>
</feature>
<dbReference type="EMBL" id="PYDT01000009">
    <property type="protein sequence ID" value="THU51087.1"/>
    <property type="molecule type" value="Genomic_DNA"/>
</dbReference>
<dbReference type="Proteomes" id="UP000317650">
    <property type="component" value="Chromosome 6"/>
</dbReference>
<comment type="caution">
    <text evidence="3">The sequence shown here is derived from an EMBL/GenBank/DDBJ whole genome shotgun (WGS) entry which is preliminary data.</text>
</comment>
<name>A0A4S8IR07_MUSBA</name>
<dbReference type="AlphaFoldDB" id="A0A4S8IR07"/>
<dbReference type="PANTHER" id="PTHR36058:SF1">
    <property type="entry name" value="NUCLEOPHOSMIN"/>
    <property type="match status" value="1"/>
</dbReference>
<keyword evidence="2" id="KW-0472">Membrane</keyword>
<keyword evidence="2" id="KW-1133">Transmembrane helix</keyword>
<evidence type="ECO:0000313" key="3">
    <source>
        <dbReference type="EMBL" id="THU51087.1"/>
    </source>
</evidence>
<evidence type="ECO:0000256" key="2">
    <source>
        <dbReference type="SAM" id="Phobius"/>
    </source>
</evidence>